<evidence type="ECO:0000313" key="3">
    <source>
        <dbReference type="EMBL" id="KAJ8974371.1"/>
    </source>
</evidence>
<dbReference type="PANTHER" id="PTHR45924:SF2">
    <property type="entry name" value="FI17866P1"/>
    <property type="match status" value="1"/>
</dbReference>
<proteinExistence type="predicted"/>
<sequence>MALGHALPLGSYLLKPVQRILKYHLLLQRLSKQCEPSHKPAVDLALTTMTGIASDINNMKRKHEHAVRVQEIQSQLYGWNGPDLTALGELVAEGNFRVVGARGRRHVFLFEKVLLLAKSKQDGVLAYKCHIMCSNLMLLEQVRGEPLSFQVLPFDNPRLQCTFKARSPQHRERMDFAN</sequence>
<comment type="caution">
    <text evidence="3">The sequence shown here is derived from an EMBL/GenBank/DDBJ whole genome shotgun (WGS) entry which is preliminary data.</text>
</comment>
<name>A0ABQ9J886_9CUCU</name>
<dbReference type="InterPro" id="IPR035899">
    <property type="entry name" value="DBL_dom_sf"/>
</dbReference>
<evidence type="ECO:0000259" key="2">
    <source>
        <dbReference type="PROSITE" id="PS50010"/>
    </source>
</evidence>
<feature type="domain" description="DH" evidence="2">
    <location>
        <begin position="1"/>
        <end position="59"/>
    </location>
</feature>
<dbReference type="InterPro" id="IPR011993">
    <property type="entry name" value="PH-like_dom_sf"/>
</dbReference>
<keyword evidence="1" id="KW-0597">Phosphoprotein</keyword>
<protein>
    <recommendedName>
        <fullName evidence="2">DH domain-containing protein</fullName>
    </recommendedName>
</protein>
<dbReference type="Proteomes" id="UP001162164">
    <property type="component" value="Unassembled WGS sequence"/>
</dbReference>
<dbReference type="InterPro" id="IPR055251">
    <property type="entry name" value="SOS1_NGEF_PH"/>
</dbReference>
<dbReference type="CDD" id="cd13243">
    <property type="entry name" value="PH_PLEKHG1_G2_G3"/>
    <property type="match status" value="1"/>
</dbReference>
<dbReference type="Gene3D" id="2.30.29.30">
    <property type="entry name" value="Pleckstrin-homology domain (PH domain)/Phosphotyrosine-binding domain (PTB)"/>
    <property type="match status" value="1"/>
</dbReference>
<evidence type="ECO:0000256" key="1">
    <source>
        <dbReference type="ARBA" id="ARBA00022553"/>
    </source>
</evidence>
<dbReference type="Pfam" id="PF22697">
    <property type="entry name" value="SOS1_NGEF_PH"/>
    <property type="match status" value="1"/>
</dbReference>
<organism evidence="3 4">
    <name type="scientific">Molorchus minor</name>
    <dbReference type="NCBI Taxonomy" id="1323400"/>
    <lineage>
        <taxon>Eukaryota</taxon>
        <taxon>Metazoa</taxon>
        <taxon>Ecdysozoa</taxon>
        <taxon>Arthropoda</taxon>
        <taxon>Hexapoda</taxon>
        <taxon>Insecta</taxon>
        <taxon>Pterygota</taxon>
        <taxon>Neoptera</taxon>
        <taxon>Endopterygota</taxon>
        <taxon>Coleoptera</taxon>
        <taxon>Polyphaga</taxon>
        <taxon>Cucujiformia</taxon>
        <taxon>Chrysomeloidea</taxon>
        <taxon>Cerambycidae</taxon>
        <taxon>Lamiinae</taxon>
        <taxon>Monochamini</taxon>
        <taxon>Molorchus</taxon>
    </lineage>
</organism>
<accession>A0ABQ9J886</accession>
<dbReference type="SUPFAM" id="SSF48065">
    <property type="entry name" value="DBL homology domain (DH-domain)"/>
    <property type="match status" value="1"/>
</dbReference>
<dbReference type="Gene3D" id="1.20.900.10">
    <property type="entry name" value="Dbl homology (DH) domain"/>
    <property type="match status" value="1"/>
</dbReference>
<dbReference type="Pfam" id="PF00621">
    <property type="entry name" value="RhoGEF"/>
    <property type="match status" value="1"/>
</dbReference>
<dbReference type="PROSITE" id="PS50010">
    <property type="entry name" value="DH_2"/>
    <property type="match status" value="1"/>
</dbReference>
<dbReference type="PANTHER" id="PTHR45924">
    <property type="entry name" value="FI17866P1"/>
    <property type="match status" value="1"/>
</dbReference>
<keyword evidence="4" id="KW-1185">Reference proteome</keyword>
<dbReference type="EMBL" id="JAPWTJ010001007">
    <property type="protein sequence ID" value="KAJ8974371.1"/>
    <property type="molecule type" value="Genomic_DNA"/>
</dbReference>
<dbReference type="SUPFAM" id="SSF50729">
    <property type="entry name" value="PH domain-like"/>
    <property type="match status" value="1"/>
</dbReference>
<reference evidence="3" key="1">
    <citation type="journal article" date="2023" name="Insect Mol. Biol.">
        <title>Genome sequencing provides insights into the evolution of gene families encoding plant cell wall-degrading enzymes in longhorned beetles.</title>
        <authorList>
            <person name="Shin N.R."/>
            <person name="Okamura Y."/>
            <person name="Kirsch R."/>
            <person name="Pauchet Y."/>
        </authorList>
    </citation>
    <scope>NUCLEOTIDE SEQUENCE</scope>
    <source>
        <strain evidence="3">MMC_N1</strain>
    </source>
</reference>
<dbReference type="InterPro" id="IPR043324">
    <property type="entry name" value="PH_PLEKHG1_G2_G3"/>
</dbReference>
<evidence type="ECO:0000313" key="4">
    <source>
        <dbReference type="Proteomes" id="UP001162164"/>
    </source>
</evidence>
<gene>
    <name evidence="3" type="ORF">NQ317_009418</name>
</gene>
<dbReference type="InterPro" id="IPR000219">
    <property type="entry name" value="DH_dom"/>
</dbReference>